<protein>
    <recommendedName>
        <fullName evidence="4">Outer membrane protein beta-barrel domain-containing protein</fullName>
    </recommendedName>
</protein>
<evidence type="ECO:0008006" key="4">
    <source>
        <dbReference type="Google" id="ProtNLM"/>
    </source>
</evidence>
<dbReference type="AlphaFoldDB" id="A0A9D2BPZ4"/>
<dbReference type="Gene3D" id="2.40.160.170">
    <property type="match status" value="1"/>
</dbReference>
<dbReference type="Proteomes" id="UP000823847">
    <property type="component" value="Unassembled WGS sequence"/>
</dbReference>
<feature type="chain" id="PRO_5038648747" description="Outer membrane protein beta-barrel domain-containing protein" evidence="1">
    <location>
        <begin position="20"/>
        <end position="253"/>
    </location>
</feature>
<organism evidence="2 3">
    <name type="scientific">Candidatus Parabacteroides intestinigallinarum</name>
    <dbReference type="NCBI Taxonomy" id="2838722"/>
    <lineage>
        <taxon>Bacteria</taxon>
        <taxon>Pseudomonadati</taxon>
        <taxon>Bacteroidota</taxon>
        <taxon>Bacteroidia</taxon>
        <taxon>Bacteroidales</taxon>
        <taxon>Tannerellaceae</taxon>
        <taxon>Parabacteroides</taxon>
    </lineage>
</organism>
<evidence type="ECO:0000313" key="2">
    <source>
        <dbReference type="EMBL" id="HIX86185.1"/>
    </source>
</evidence>
<sequence length="253" mass="26987">MRKFVLSVCVFVSALISCATVSAQKEMGIFNSLGVGVGVGLTGVDVEVATPITPYLALRAGVSIMPNFSLTTGVDVDVDVDASTSGLTIPNEIDVTGSLKRTTGQVLLNVYPFPRSSSFFIAAGAYFGGSKLVQIEGHSDELRDLIAQGEDIGLAIGDYVLPVDRDGNVSGGLKVSGFRPYVGLGFGRAVPSKRLSVMFELGVQFHGTPEVYTDYGNVDELLAEIDEDDTFSKIIDKLTVYPVMKIRLCGRIF</sequence>
<evidence type="ECO:0000313" key="3">
    <source>
        <dbReference type="Proteomes" id="UP000823847"/>
    </source>
</evidence>
<reference evidence="2" key="1">
    <citation type="journal article" date="2021" name="PeerJ">
        <title>Extensive microbial diversity within the chicken gut microbiome revealed by metagenomics and culture.</title>
        <authorList>
            <person name="Gilroy R."/>
            <person name="Ravi A."/>
            <person name="Getino M."/>
            <person name="Pursley I."/>
            <person name="Horton D.L."/>
            <person name="Alikhan N.F."/>
            <person name="Baker D."/>
            <person name="Gharbi K."/>
            <person name="Hall N."/>
            <person name="Watson M."/>
            <person name="Adriaenssens E.M."/>
            <person name="Foster-Nyarko E."/>
            <person name="Jarju S."/>
            <person name="Secka A."/>
            <person name="Antonio M."/>
            <person name="Oren A."/>
            <person name="Chaudhuri R.R."/>
            <person name="La Ragione R."/>
            <person name="Hildebrand F."/>
            <person name="Pallen M.J."/>
        </authorList>
    </citation>
    <scope>NUCLEOTIDE SEQUENCE</scope>
    <source>
        <strain evidence="2">ChiHecec2B26-12326</strain>
    </source>
</reference>
<reference evidence="2" key="2">
    <citation type="submission" date="2021-04" db="EMBL/GenBank/DDBJ databases">
        <authorList>
            <person name="Gilroy R."/>
        </authorList>
    </citation>
    <scope>NUCLEOTIDE SEQUENCE</scope>
    <source>
        <strain evidence="2">ChiHecec2B26-12326</strain>
    </source>
</reference>
<gene>
    <name evidence="2" type="ORF">H9848_06215</name>
</gene>
<feature type="signal peptide" evidence="1">
    <location>
        <begin position="1"/>
        <end position="19"/>
    </location>
</feature>
<accession>A0A9D2BPZ4</accession>
<dbReference type="PROSITE" id="PS51257">
    <property type="entry name" value="PROKAR_LIPOPROTEIN"/>
    <property type="match status" value="1"/>
</dbReference>
<dbReference type="EMBL" id="DXEN01000046">
    <property type="protein sequence ID" value="HIX86185.1"/>
    <property type="molecule type" value="Genomic_DNA"/>
</dbReference>
<keyword evidence="1" id="KW-0732">Signal</keyword>
<name>A0A9D2BPZ4_9BACT</name>
<evidence type="ECO:0000256" key="1">
    <source>
        <dbReference type="SAM" id="SignalP"/>
    </source>
</evidence>
<proteinExistence type="predicted"/>
<comment type="caution">
    <text evidence="2">The sequence shown here is derived from an EMBL/GenBank/DDBJ whole genome shotgun (WGS) entry which is preliminary data.</text>
</comment>